<reference evidence="2 3" key="1">
    <citation type="submission" date="2018-06" db="EMBL/GenBank/DDBJ databases">
        <title>Comparative analysis of microorganisms from saline springs in Andes Mountain Range, Colombia.</title>
        <authorList>
            <person name="Rubin E."/>
        </authorList>
    </citation>
    <scope>NUCLEOTIDE SEQUENCE [LARGE SCALE GENOMIC DNA]</scope>
    <source>
        <strain evidence="2 3">USBA-857</strain>
    </source>
</reference>
<dbReference type="OrthoDB" id="9792269at2"/>
<dbReference type="AlphaFoldDB" id="A0A328XV73"/>
<proteinExistence type="predicted"/>
<organism evidence="2 3">
    <name type="scientific">Onishia taeanensis</name>
    <dbReference type="NCBI Taxonomy" id="284577"/>
    <lineage>
        <taxon>Bacteria</taxon>
        <taxon>Pseudomonadati</taxon>
        <taxon>Pseudomonadota</taxon>
        <taxon>Gammaproteobacteria</taxon>
        <taxon>Oceanospirillales</taxon>
        <taxon>Halomonadaceae</taxon>
        <taxon>Onishia</taxon>
    </lineage>
</organism>
<dbReference type="EMBL" id="QLSX01000007">
    <property type="protein sequence ID" value="RAR60212.1"/>
    <property type="molecule type" value="Genomic_DNA"/>
</dbReference>
<feature type="domain" description="Glycosyl transferase family 1" evidence="1">
    <location>
        <begin position="215"/>
        <end position="353"/>
    </location>
</feature>
<dbReference type="InterPro" id="IPR001296">
    <property type="entry name" value="Glyco_trans_1"/>
</dbReference>
<dbReference type="GO" id="GO:1901135">
    <property type="term" value="P:carbohydrate derivative metabolic process"/>
    <property type="evidence" value="ECO:0007669"/>
    <property type="project" value="UniProtKB-ARBA"/>
</dbReference>
<gene>
    <name evidence="2" type="ORF">BCL93_10714</name>
</gene>
<dbReference type="PANTHER" id="PTHR12526">
    <property type="entry name" value="GLYCOSYLTRANSFERASE"/>
    <property type="match status" value="1"/>
</dbReference>
<dbReference type="Proteomes" id="UP000249700">
    <property type="component" value="Unassembled WGS sequence"/>
</dbReference>
<evidence type="ECO:0000313" key="3">
    <source>
        <dbReference type="Proteomes" id="UP000249700"/>
    </source>
</evidence>
<dbReference type="RefSeq" id="WP_112055210.1">
    <property type="nucleotide sequence ID" value="NZ_QLSX01000007.1"/>
</dbReference>
<name>A0A328XV73_9GAMM</name>
<keyword evidence="2" id="KW-0808">Transferase</keyword>
<accession>A0A328XV73</accession>
<dbReference type="GO" id="GO:0016757">
    <property type="term" value="F:glycosyltransferase activity"/>
    <property type="evidence" value="ECO:0007669"/>
    <property type="project" value="InterPro"/>
</dbReference>
<protein>
    <submittedName>
        <fullName evidence="2">Glycosyltransferase involved in cell wall biosynthesis</fullName>
    </submittedName>
</protein>
<evidence type="ECO:0000313" key="2">
    <source>
        <dbReference type="EMBL" id="RAR60212.1"/>
    </source>
</evidence>
<sequence length="388" mass="43529">MRTLVIVRSLKMGGMERMAITLADALADAGHESHIVTWRDRDQVLTPDNPGVTSHVVPIQRLIRLTGVGLLVELISRLILNPLIRRSHFVWTGWLGGFVFRAWLKRFEKQHGKVDRLIFRGLGTYEGVWSFRDERARFVLENGVNFKGPHWQQRLFARSLLDKRHLVGVSQGVVDSAQAYSQRFQLTPLSLERIINACPVKRIQSLMLEKDPDIPDEPFILNVARLVPQKDHELLLEAYAQATPEERLVIIGEGHLQAALEDKARRLGIAERVTFAGTKRNPYPWMRAARLFVLSSRIEGMGIVLSEALACGTPVASVDCPGGIREILKGELEIGIAEHSAEGLASKMQEVLGQGGYEVKPEWLKDFSEETMVASYLDTPAAVNKRAH</sequence>
<dbReference type="SUPFAM" id="SSF53756">
    <property type="entry name" value="UDP-Glycosyltransferase/glycogen phosphorylase"/>
    <property type="match status" value="1"/>
</dbReference>
<dbReference type="CDD" id="cd03811">
    <property type="entry name" value="GT4_GT28_WabH-like"/>
    <property type="match status" value="1"/>
</dbReference>
<evidence type="ECO:0000259" key="1">
    <source>
        <dbReference type="Pfam" id="PF00534"/>
    </source>
</evidence>
<comment type="caution">
    <text evidence="2">The sequence shown here is derived from an EMBL/GenBank/DDBJ whole genome shotgun (WGS) entry which is preliminary data.</text>
</comment>
<dbReference type="Gene3D" id="3.40.50.2000">
    <property type="entry name" value="Glycogen Phosphorylase B"/>
    <property type="match status" value="2"/>
</dbReference>
<dbReference type="Pfam" id="PF00534">
    <property type="entry name" value="Glycos_transf_1"/>
    <property type="match status" value="1"/>
</dbReference>